<comment type="caution">
    <text evidence="8">The sequence shown here is derived from an EMBL/GenBank/DDBJ whole genome shotgun (WGS) entry which is preliminary data.</text>
</comment>
<evidence type="ECO:0000256" key="7">
    <source>
        <dbReference type="ARBA" id="ARBA00022833"/>
    </source>
</evidence>
<proteinExistence type="inferred from homology"/>
<keyword evidence="6" id="KW-0378">Hydrolase</keyword>
<organism evidence="8 9">
    <name type="scientific">Triparma laevis f. longispina</name>
    <dbReference type="NCBI Taxonomy" id="1714387"/>
    <lineage>
        <taxon>Eukaryota</taxon>
        <taxon>Sar</taxon>
        <taxon>Stramenopiles</taxon>
        <taxon>Ochrophyta</taxon>
        <taxon>Bolidophyceae</taxon>
        <taxon>Parmales</taxon>
        <taxon>Triparmaceae</taxon>
        <taxon>Triparma</taxon>
    </lineage>
</organism>
<dbReference type="Pfam" id="PF02130">
    <property type="entry name" value="YbeY"/>
    <property type="match status" value="2"/>
</dbReference>
<gene>
    <name evidence="8" type="ORF">TrLO_g6274</name>
</gene>
<dbReference type="GO" id="GO:0006364">
    <property type="term" value="P:rRNA processing"/>
    <property type="evidence" value="ECO:0007669"/>
    <property type="project" value="InterPro"/>
</dbReference>
<evidence type="ECO:0000256" key="2">
    <source>
        <dbReference type="ARBA" id="ARBA00010875"/>
    </source>
</evidence>
<evidence type="ECO:0000313" key="9">
    <source>
        <dbReference type="Proteomes" id="UP001165122"/>
    </source>
</evidence>
<dbReference type="Gene3D" id="3.40.390.30">
    <property type="entry name" value="Metalloproteases ('zincins'), catalytic domain"/>
    <property type="match status" value="1"/>
</dbReference>
<dbReference type="AlphaFoldDB" id="A0A9W7KYL0"/>
<accession>A0A9W7KYL0</accession>
<comment type="similarity">
    <text evidence="2">Belongs to the endoribonuclease YbeY family.</text>
</comment>
<dbReference type="EMBL" id="BRXW01000258">
    <property type="protein sequence ID" value="GMI16623.1"/>
    <property type="molecule type" value="Genomic_DNA"/>
</dbReference>
<evidence type="ECO:0000256" key="4">
    <source>
        <dbReference type="ARBA" id="ARBA00022723"/>
    </source>
</evidence>
<dbReference type="GO" id="GO:0046872">
    <property type="term" value="F:metal ion binding"/>
    <property type="evidence" value="ECO:0007669"/>
    <property type="project" value="UniProtKB-KW"/>
</dbReference>
<name>A0A9W7KYL0_9STRA</name>
<sequence>MQLLKTLTTSLLRPFPLRPPSRLYSIAPHPSPPPLHPLLQQRIGEVTVELDDGVDGVEGLRVGGRGVIFPEGWNEDEVDYEGLEDRLKKTSTSILDWLDYSSYDLSIILTSLPLQTSHNNEAFSKNTPTDVLSFPTLLSSSSVVPGRVDDLILEYPFESKEEMNYDICNSMMHLGDIIICPRYAEYVMACDIHGKNLKQYEEWSDKGASGVIKDVKDLHRRCDILLLHGILHLIGYDHVNGEKEKDIMEELERRGIEGIGL</sequence>
<dbReference type="InterPro" id="IPR023091">
    <property type="entry name" value="MetalPrtase_cat_dom_sf_prd"/>
</dbReference>
<dbReference type="OrthoDB" id="10477821at2759"/>
<evidence type="ECO:0000256" key="6">
    <source>
        <dbReference type="ARBA" id="ARBA00022801"/>
    </source>
</evidence>
<dbReference type="Proteomes" id="UP001165122">
    <property type="component" value="Unassembled WGS sequence"/>
</dbReference>
<evidence type="ECO:0000256" key="1">
    <source>
        <dbReference type="ARBA" id="ARBA00001947"/>
    </source>
</evidence>
<dbReference type="GO" id="GO:0004222">
    <property type="term" value="F:metalloendopeptidase activity"/>
    <property type="evidence" value="ECO:0007669"/>
    <property type="project" value="InterPro"/>
</dbReference>
<evidence type="ECO:0000313" key="8">
    <source>
        <dbReference type="EMBL" id="GMI16623.1"/>
    </source>
</evidence>
<evidence type="ECO:0000256" key="5">
    <source>
        <dbReference type="ARBA" id="ARBA00022759"/>
    </source>
</evidence>
<dbReference type="InterPro" id="IPR002036">
    <property type="entry name" value="YbeY"/>
</dbReference>
<keyword evidence="3" id="KW-0540">Nuclease</keyword>
<keyword evidence="4" id="KW-0479">Metal-binding</keyword>
<dbReference type="GO" id="GO:0004519">
    <property type="term" value="F:endonuclease activity"/>
    <property type="evidence" value="ECO:0007669"/>
    <property type="project" value="UniProtKB-KW"/>
</dbReference>
<dbReference type="PROSITE" id="PS01306">
    <property type="entry name" value="UPF0054"/>
    <property type="match status" value="1"/>
</dbReference>
<comment type="cofactor">
    <cofactor evidence="1">
        <name>Zn(2+)</name>
        <dbReference type="ChEBI" id="CHEBI:29105"/>
    </cofactor>
</comment>
<dbReference type="SUPFAM" id="SSF55486">
    <property type="entry name" value="Metalloproteases ('zincins'), catalytic domain"/>
    <property type="match status" value="1"/>
</dbReference>
<keyword evidence="7" id="KW-0862">Zinc</keyword>
<dbReference type="HAMAP" id="MF_00009">
    <property type="entry name" value="Endoribonucl_YbeY"/>
    <property type="match status" value="1"/>
</dbReference>
<keyword evidence="5" id="KW-0255">Endonuclease</keyword>
<protein>
    <submittedName>
        <fullName evidence="8">Uncharacterized protein</fullName>
    </submittedName>
</protein>
<keyword evidence="9" id="KW-1185">Reference proteome</keyword>
<evidence type="ECO:0000256" key="3">
    <source>
        <dbReference type="ARBA" id="ARBA00022722"/>
    </source>
</evidence>
<reference evidence="9" key="1">
    <citation type="journal article" date="2023" name="Commun. Biol.">
        <title>Genome analysis of Parmales, the sister group of diatoms, reveals the evolutionary specialization of diatoms from phago-mixotrophs to photoautotrophs.</title>
        <authorList>
            <person name="Ban H."/>
            <person name="Sato S."/>
            <person name="Yoshikawa S."/>
            <person name="Yamada K."/>
            <person name="Nakamura Y."/>
            <person name="Ichinomiya M."/>
            <person name="Sato N."/>
            <person name="Blanc-Mathieu R."/>
            <person name="Endo H."/>
            <person name="Kuwata A."/>
            <person name="Ogata H."/>
        </authorList>
    </citation>
    <scope>NUCLEOTIDE SEQUENCE [LARGE SCALE GENOMIC DNA]</scope>
    <source>
        <strain evidence="9">NIES 3700</strain>
    </source>
</reference>
<dbReference type="InterPro" id="IPR020549">
    <property type="entry name" value="YbeY_CS"/>
</dbReference>